<feature type="region of interest" description="Disordered" evidence="1">
    <location>
        <begin position="270"/>
        <end position="301"/>
    </location>
</feature>
<keyword evidence="4" id="KW-1185">Reference proteome</keyword>
<dbReference type="Proteomes" id="UP000244817">
    <property type="component" value="Unassembled WGS sequence"/>
</dbReference>
<dbReference type="AlphaFoldDB" id="A0A2T7FVQ4"/>
<gene>
    <name evidence="3" type="ORF">DC363_10170</name>
</gene>
<dbReference type="EMBL" id="QCYG01000006">
    <property type="protein sequence ID" value="PVA06266.1"/>
    <property type="molecule type" value="Genomic_DNA"/>
</dbReference>
<dbReference type="Pfam" id="PF03372">
    <property type="entry name" value="Exo_endo_phos"/>
    <property type="match status" value="1"/>
</dbReference>
<organism evidence="3 4">
    <name type="scientific">Thalassorhabdomicrobium marinisediminis</name>
    <dbReference type="NCBI Taxonomy" id="2170577"/>
    <lineage>
        <taxon>Bacteria</taxon>
        <taxon>Pseudomonadati</taxon>
        <taxon>Pseudomonadota</taxon>
        <taxon>Alphaproteobacteria</taxon>
        <taxon>Rhodobacterales</taxon>
        <taxon>Paracoccaceae</taxon>
        <taxon>Thalassorhabdomicrobium</taxon>
    </lineage>
</organism>
<proteinExistence type="predicted"/>
<dbReference type="InterPro" id="IPR036691">
    <property type="entry name" value="Endo/exonu/phosph_ase_sf"/>
</dbReference>
<dbReference type="Gene3D" id="3.60.10.10">
    <property type="entry name" value="Endonuclease/exonuclease/phosphatase"/>
    <property type="match status" value="1"/>
</dbReference>
<dbReference type="GO" id="GO:0004519">
    <property type="term" value="F:endonuclease activity"/>
    <property type="evidence" value="ECO:0007669"/>
    <property type="project" value="UniProtKB-KW"/>
</dbReference>
<evidence type="ECO:0000313" key="4">
    <source>
        <dbReference type="Proteomes" id="UP000244817"/>
    </source>
</evidence>
<keyword evidence="3" id="KW-0378">Hydrolase</keyword>
<sequence length="360" mass="38018">MRVAALVLLLPPAARAETTIRIATYAAPLSRDGPGLLLRDILSGEDPQITAILGVIDHVAPDVLVLTDIDYDAGGAALAALSDRLQHPYPYRFTAAPNAGRQTGLDVDGNGRTGEARDALGYGRFFGDGGMAVLSRYPIDATKVRDLTPTLWRDVPGAVLPTLDGAPFPSQQVLDVLPVSSASHWIVPVEIGGVTLSLLAFSATSPVFDGPEDFNGLRNRDELRLWEAVLDGAMGPVPERPILIGNANVEPFDGDGLRDGIAEVLARPDLQDPAPRSEGGEQAANPDHHGDPALDTADWSDDGPGNLRVSYVLPARALTVVDAGVFWPAPDDPAAGLLGDDQRAAGPHHLVWVDLRQPAP</sequence>
<dbReference type="InterPro" id="IPR005135">
    <property type="entry name" value="Endo/exonuclease/phosphatase"/>
</dbReference>
<keyword evidence="3" id="KW-0540">Nuclease</keyword>
<protein>
    <submittedName>
        <fullName evidence="3">Endonuclease</fullName>
    </submittedName>
</protein>
<name>A0A2T7FVQ4_9RHOB</name>
<evidence type="ECO:0000259" key="2">
    <source>
        <dbReference type="Pfam" id="PF03372"/>
    </source>
</evidence>
<evidence type="ECO:0000313" key="3">
    <source>
        <dbReference type="EMBL" id="PVA06266.1"/>
    </source>
</evidence>
<feature type="domain" description="Endonuclease/exonuclease/phosphatase" evidence="2">
    <location>
        <begin position="44"/>
        <end position="331"/>
    </location>
</feature>
<comment type="caution">
    <text evidence="3">The sequence shown here is derived from an EMBL/GenBank/DDBJ whole genome shotgun (WGS) entry which is preliminary data.</text>
</comment>
<reference evidence="3 4" key="1">
    <citation type="submission" date="2018-04" db="EMBL/GenBank/DDBJ databases">
        <title>Pelagivirga bohaiensis gen. nov., sp. nov., a bacterium isolated from the Bohai Sea.</title>
        <authorList>
            <person name="Ji X."/>
        </authorList>
    </citation>
    <scope>NUCLEOTIDE SEQUENCE [LARGE SCALE GENOMIC DNA]</scope>
    <source>
        <strain evidence="3 4">BH-SD16</strain>
    </source>
</reference>
<keyword evidence="3" id="KW-0255">Endonuclease</keyword>
<evidence type="ECO:0000256" key="1">
    <source>
        <dbReference type="SAM" id="MobiDB-lite"/>
    </source>
</evidence>
<accession>A0A2T7FVQ4</accession>
<dbReference type="SUPFAM" id="SSF56219">
    <property type="entry name" value="DNase I-like"/>
    <property type="match status" value="1"/>
</dbReference>